<keyword evidence="1" id="KW-0812">Transmembrane</keyword>
<keyword evidence="3" id="KW-1185">Reference proteome</keyword>
<reference evidence="3" key="1">
    <citation type="submission" date="2014-03" db="EMBL/GenBank/DDBJ databases">
        <authorList>
            <person name="Aksoy S."/>
            <person name="Warren W."/>
            <person name="Wilson R.K."/>
        </authorList>
    </citation>
    <scope>NUCLEOTIDE SEQUENCE [LARGE SCALE GENOMIC DNA]</scope>
    <source>
        <strain evidence="3">IAEA</strain>
    </source>
</reference>
<keyword evidence="1" id="KW-0472">Membrane</keyword>
<dbReference type="AlphaFoldDB" id="A0A1A9ZXB6"/>
<reference evidence="2" key="2">
    <citation type="submission" date="2020-05" db="UniProtKB">
        <authorList>
            <consortium name="EnsemblMetazoa"/>
        </authorList>
    </citation>
    <scope>IDENTIFICATION</scope>
    <source>
        <strain evidence="2">IAEA</strain>
    </source>
</reference>
<proteinExistence type="predicted"/>
<protein>
    <submittedName>
        <fullName evidence="2">Uncharacterized protein</fullName>
    </submittedName>
</protein>
<name>A0A1A9ZXB6_GLOPL</name>
<dbReference type="EnsemblMetazoa" id="GPAI027995-RA">
    <property type="protein sequence ID" value="GPAI027995-PA"/>
    <property type="gene ID" value="GPAI027995"/>
</dbReference>
<keyword evidence="1" id="KW-1133">Transmembrane helix</keyword>
<evidence type="ECO:0000313" key="2">
    <source>
        <dbReference type="EnsemblMetazoa" id="GPAI027995-PA"/>
    </source>
</evidence>
<organism evidence="2 3">
    <name type="scientific">Glossina pallidipes</name>
    <name type="common">Tsetse fly</name>
    <dbReference type="NCBI Taxonomy" id="7398"/>
    <lineage>
        <taxon>Eukaryota</taxon>
        <taxon>Metazoa</taxon>
        <taxon>Ecdysozoa</taxon>
        <taxon>Arthropoda</taxon>
        <taxon>Hexapoda</taxon>
        <taxon>Insecta</taxon>
        <taxon>Pterygota</taxon>
        <taxon>Neoptera</taxon>
        <taxon>Endopterygota</taxon>
        <taxon>Diptera</taxon>
        <taxon>Brachycera</taxon>
        <taxon>Muscomorpha</taxon>
        <taxon>Hippoboscoidea</taxon>
        <taxon>Glossinidae</taxon>
        <taxon>Glossina</taxon>
    </lineage>
</organism>
<feature type="transmembrane region" description="Helical" evidence="1">
    <location>
        <begin position="99"/>
        <end position="117"/>
    </location>
</feature>
<accession>A0A1A9ZXB6</accession>
<evidence type="ECO:0000313" key="3">
    <source>
        <dbReference type="Proteomes" id="UP000092445"/>
    </source>
</evidence>
<dbReference type="VEuPathDB" id="VectorBase:GPAI027995"/>
<dbReference type="Proteomes" id="UP000092445">
    <property type="component" value="Unassembled WGS sequence"/>
</dbReference>
<evidence type="ECO:0000256" key="1">
    <source>
        <dbReference type="SAM" id="Phobius"/>
    </source>
</evidence>
<sequence>MNKFTLLRIISTSEHIWQTHGYHHHHRCRHHYFSDIVVSNQIANGGSYKARVTSTLIRTTTGFTIRTVVICRFPGKGSLGVTLAVPFLKAYSKNETNALYFYLNFVKGLLLFISHLLNDKQASPDFDKGLWLT</sequence>